<dbReference type="OrthoDB" id="2298855at2"/>
<keyword evidence="1" id="KW-0472">Membrane</keyword>
<dbReference type="RefSeq" id="WP_027829500.1">
    <property type="nucleotide sequence ID" value="NZ_AUEH01000069.1"/>
</dbReference>
<dbReference type="Proteomes" id="UP000050949">
    <property type="component" value="Unassembled WGS sequence"/>
</dbReference>
<feature type="transmembrane region" description="Helical" evidence="1">
    <location>
        <begin position="5"/>
        <end position="23"/>
    </location>
</feature>
<comment type="caution">
    <text evidence="2">The sequence shown here is derived from an EMBL/GenBank/DDBJ whole genome shotgun (WGS) entry which is preliminary data.</text>
</comment>
<evidence type="ECO:0000256" key="1">
    <source>
        <dbReference type="SAM" id="Phobius"/>
    </source>
</evidence>
<evidence type="ECO:0000313" key="3">
    <source>
        <dbReference type="Proteomes" id="UP000050949"/>
    </source>
</evidence>
<proteinExistence type="predicted"/>
<dbReference type="AlphaFoldDB" id="A0A0R1XAH3"/>
<feature type="transmembrane region" description="Helical" evidence="1">
    <location>
        <begin position="70"/>
        <end position="89"/>
    </location>
</feature>
<dbReference type="EMBL" id="AZFW01000053">
    <property type="protein sequence ID" value="KRM27207.1"/>
    <property type="molecule type" value="Genomic_DNA"/>
</dbReference>
<evidence type="ECO:0000313" key="2">
    <source>
        <dbReference type="EMBL" id="KRM27207.1"/>
    </source>
</evidence>
<gene>
    <name evidence="2" type="ORF">FC91_GL002719</name>
</gene>
<dbReference type="eggNOG" id="ENOG50345PW">
    <property type="taxonomic scope" value="Bacteria"/>
</dbReference>
<keyword evidence="1" id="KW-0812">Transmembrane</keyword>
<keyword evidence="1" id="KW-1133">Transmembrane helix</keyword>
<sequence length="103" mass="11427">MPLLAILIDAVTLGGYFIILNFGAARVPFWGLALQAAAASVLLLMSIAYGGRRRLRFRGNEGYRPYTLRYGIVWMSFAVNAIVVVMYYLSLSGGNNLIMHFYG</sequence>
<reference evidence="2 3" key="1">
    <citation type="journal article" date="2015" name="Genome Announc.">
        <title>Expanding the biotechnology potential of lactobacilli through comparative genomics of 213 strains and associated genera.</title>
        <authorList>
            <person name="Sun Z."/>
            <person name="Harris H.M."/>
            <person name="McCann A."/>
            <person name="Guo C."/>
            <person name="Argimon S."/>
            <person name="Zhang W."/>
            <person name="Yang X."/>
            <person name="Jeffery I.B."/>
            <person name="Cooney J.C."/>
            <person name="Kagawa T.F."/>
            <person name="Liu W."/>
            <person name="Song Y."/>
            <person name="Salvetti E."/>
            <person name="Wrobel A."/>
            <person name="Rasinkangas P."/>
            <person name="Parkhill J."/>
            <person name="Rea M.C."/>
            <person name="O'Sullivan O."/>
            <person name="Ritari J."/>
            <person name="Douillard F.P."/>
            <person name="Paul Ross R."/>
            <person name="Yang R."/>
            <person name="Briner A.E."/>
            <person name="Felis G.E."/>
            <person name="de Vos W.M."/>
            <person name="Barrangou R."/>
            <person name="Klaenhammer T.R."/>
            <person name="Caufield P.W."/>
            <person name="Cui Y."/>
            <person name="Zhang H."/>
            <person name="O'Toole P.W."/>
        </authorList>
    </citation>
    <scope>NUCLEOTIDE SEQUENCE [LARGE SCALE GENOMIC DNA]</scope>
    <source>
        <strain evidence="2 3">DSM 16991</strain>
    </source>
</reference>
<organism evidence="2 3">
    <name type="scientific">Schleiferilactobacillus harbinensis DSM 16991</name>
    <dbReference type="NCBI Taxonomy" id="1122147"/>
    <lineage>
        <taxon>Bacteria</taxon>
        <taxon>Bacillati</taxon>
        <taxon>Bacillota</taxon>
        <taxon>Bacilli</taxon>
        <taxon>Lactobacillales</taxon>
        <taxon>Lactobacillaceae</taxon>
        <taxon>Schleiferilactobacillus</taxon>
    </lineage>
</organism>
<dbReference type="PATRIC" id="fig|1122147.4.peg.2801"/>
<protein>
    <submittedName>
        <fullName evidence="2">Uncharacterized protein</fullName>
    </submittedName>
</protein>
<feature type="transmembrane region" description="Helical" evidence="1">
    <location>
        <begin position="29"/>
        <end position="49"/>
    </location>
</feature>
<accession>A0A0R1XAH3</accession>
<name>A0A0R1XAH3_9LACO</name>